<evidence type="ECO:0000313" key="6">
    <source>
        <dbReference type="Proteomes" id="UP000280708"/>
    </source>
</evidence>
<keyword evidence="2" id="KW-0812">Transmembrane</keyword>
<evidence type="ECO:0000313" key="4">
    <source>
        <dbReference type="EMBL" id="QHD69644.1"/>
    </source>
</evidence>
<dbReference type="Proteomes" id="UP000515377">
    <property type="component" value="Plasmid unnamed1"/>
</dbReference>
<evidence type="ECO:0000256" key="1">
    <source>
        <dbReference type="SAM" id="MobiDB-lite"/>
    </source>
</evidence>
<feature type="transmembrane region" description="Helical" evidence="2">
    <location>
        <begin position="12"/>
        <end position="33"/>
    </location>
</feature>
<dbReference type="AlphaFoldDB" id="A0A3G2UMR2"/>
<name>A0A3G2UMR2_SPHYA</name>
<keyword evidence="2" id="KW-0472">Membrane</keyword>
<geneLocation type="plasmid" evidence="6">
    <name>pf1</name>
</geneLocation>
<evidence type="ECO:0000256" key="2">
    <source>
        <dbReference type="SAM" id="Phobius"/>
    </source>
</evidence>
<geneLocation type="plasmid" evidence="3">
    <name>pF1</name>
</geneLocation>
<keyword evidence="2" id="KW-1133">Transmembrane helix</keyword>
<proteinExistence type="predicted"/>
<gene>
    <name evidence="3" type="ORF">EBF16_02460</name>
    <name evidence="4" type="ORF">GS397_23130</name>
    <name evidence="5" type="ORF">H3V42_31400</name>
</gene>
<reference evidence="4 7" key="2">
    <citation type="submission" date="2019-12" db="EMBL/GenBank/DDBJ databases">
        <title>Functional and genomic insights into the Sphingobium yanoikuyae YC-JY1, a bacterium efficiently degrading bisphenol A.</title>
        <authorList>
            <person name="Jia Y."/>
            <person name="Li X."/>
            <person name="Wang J."/>
            <person name="Eltoukhy A."/>
            <person name="Lamraoui I."/>
            <person name="Yan Y."/>
        </authorList>
    </citation>
    <scope>NUCLEOTIDE SEQUENCE [LARGE SCALE GENOMIC DNA]</scope>
    <source>
        <strain evidence="4 7">YC-JY1</strain>
    </source>
</reference>
<dbReference type="InterPro" id="IPR008620">
    <property type="entry name" value="FixH"/>
</dbReference>
<dbReference type="Pfam" id="PF05751">
    <property type="entry name" value="FixH"/>
    <property type="match status" value="1"/>
</dbReference>
<dbReference type="EMBL" id="CP033227">
    <property type="protein sequence ID" value="AYO75844.1"/>
    <property type="molecule type" value="Genomic_DNA"/>
</dbReference>
<evidence type="ECO:0000313" key="8">
    <source>
        <dbReference type="Proteomes" id="UP000515377"/>
    </source>
</evidence>
<feature type="region of interest" description="Disordered" evidence="1">
    <location>
        <begin position="88"/>
        <end position="114"/>
    </location>
</feature>
<sequence>MRREFTGRHMLFIMLGMFGTIIAVNLVMARFAVTTFGGTVVENSYVASQAYNRWLAEARAQDDLGWTLDLVLIPGRIVEAKTTPREGTLAGVAEHPLGRAPDQPLTFRRSPQGLWRSTTPLPPGRWRVRLELRNGGQSARFVKDVPA</sequence>
<dbReference type="EMBL" id="CP060123">
    <property type="protein sequence ID" value="QNG49370.1"/>
    <property type="molecule type" value="Genomic_DNA"/>
</dbReference>
<dbReference type="Proteomes" id="UP000280708">
    <property type="component" value="Plasmid pF1"/>
</dbReference>
<accession>A0A3G2UMR2</accession>
<evidence type="ECO:0000313" key="7">
    <source>
        <dbReference type="Proteomes" id="UP000464086"/>
    </source>
</evidence>
<evidence type="ECO:0000313" key="3">
    <source>
        <dbReference type="EMBL" id="AYO75844.1"/>
    </source>
</evidence>
<protein>
    <submittedName>
        <fullName evidence="5">FixH family protein</fullName>
    </submittedName>
</protein>
<dbReference type="RefSeq" id="WP_021227175.1">
    <property type="nucleotide sequence ID" value="NZ_CALUBW010000111.1"/>
</dbReference>
<organism evidence="3 6">
    <name type="scientific">Sphingobium yanoikuyae</name>
    <name type="common">Sphingomonas yanoikuyae</name>
    <dbReference type="NCBI Taxonomy" id="13690"/>
    <lineage>
        <taxon>Bacteria</taxon>
        <taxon>Pseudomonadati</taxon>
        <taxon>Pseudomonadota</taxon>
        <taxon>Alphaproteobacteria</taxon>
        <taxon>Sphingomonadales</taxon>
        <taxon>Sphingomonadaceae</taxon>
        <taxon>Sphingobium</taxon>
    </lineage>
</organism>
<reference evidence="5 8" key="3">
    <citation type="submission" date="2020-07" db="EMBL/GenBank/DDBJ databases">
        <title>Whole genome sequence of Sphingobium yanoikuyae A3.</title>
        <authorList>
            <person name="Han S.-S."/>
        </authorList>
    </citation>
    <scope>NUCLEOTIDE SEQUENCE [LARGE SCALE GENOMIC DNA]</scope>
    <source>
        <strain evidence="5 8">A3</strain>
        <plasmid evidence="5 8">unnamed1</plasmid>
    </source>
</reference>
<keyword evidence="3" id="KW-0614">Plasmid</keyword>
<evidence type="ECO:0000313" key="5">
    <source>
        <dbReference type="EMBL" id="QNG49370.1"/>
    </source>
</evidence>
<reference evidence="3 6" key="1">
    <citation type="submission" date="2018-10" db="EMBL/GenBank/DDBJ databases">
        <title>Characterization and genome analysis of a novel bacterium Sphingobium yanoikuyae SJTF8 capable of degrading PAHs.</title>
        <authorList>
            <person name="Yin C."/>
            <person name="Xiong W."/>
            <person name="Liang R."/>
        </authorList>
    </citation>
    <scope>NUCLEOTIDE SEQUENCE [LARGE SCALE GENOMIC DNA]</scope>
    <source>
        <strain evidence="3 6">SJTF8</strain>
        <plasmid evidence="6">pf1</plasmid>
        <plasmid evidence="3">pF1</plasmid>
    </source>
</reference>
<geneLocation type="plasmid" evidence="5 8">
    <name>unnamed1</name>
</geneLocation>
<dbReference type="Proteomes" id="UP000464086">
    <property type="component" value="Chromosome"/>
</dbReference>
<dbReference type="EMBL" id="CP047218">
    <property type="protein sequence ID" value="QHD69644.1"/>
    <property type="molecule type" value="Genomic_DNA"/>
</dbReference>